<feature type="domain" description="FAD-binding FR-type" evidence="10">
    <location>
        <begin position="18"/>
        <end position="120"/>
    </location>
</feature>
<keyword evidence="6" id="KW-0560">Oxidoreductase</keyword>
<keyword evidence="5" id="KW-0274">FAD</keyword>
<dbReference type="Pfam" id="PF00970">
    <property type="entry name" value="FAD_binding_6"/>
    <property type="match status" value="1"/>
</dbReference>
<evidence type="ECO:0000259" key="9">
    <source>
        <dbReference type="PROSITE" id="PS51085"/>
    </source>
</evidence>
<proteinExistence type="predicted"/>
<dbReference type="GO" id="GO:0046872">
    <property type="term" value="F:metal ion binding"/>
    <property type="evidence" value="ECO:0007669"/>
    <property type="project" value="UniProtKB-KW"/>
</dbReference>
<evidence type="ECO:0000256" key="7">
    <source>
        <dbReference type="ARBA" id="ARBA00023004"/>
    </source>
</evidence>
<dbReference type="CDD" id="cd06214">
    <property type="entry name" value="PA_degradation_oxidoreductase_like"/>
    <property type="match status" value="1"/>
</dbReference>
<evidence type="ECO:0000313" key="11">
    <source>
        <dbReference type="EMBL" id="SHN02466.1"/>
    </source>
</evidence>
<dbReference type="InterPro" id="IPR006058">
    <property type="entry name" value="2Fe2S_fd_BS"/>
</dbReference>
<dbReference type="PANTHER" id="PTHR47354">
    <property type="entry name" value="NADH OXIDOREDUCTASE HCR"/>
    <property type="match status" value="1"/>
</dbReference>
<keyword evidence="2" id="KW-0285">Flavoprotein</keyword>
<dbReference type="InterPro" id="IPR036010">
    <property type="entry name" value="2Fe-2S_ferredoxin-like_sf"/>
</dbReference>
<gene>
    <name evidence="11" type="ORF">SAMN04488057_105284</name>
</gene>
<dbReference type="PRINTS" id="PR00371">
    <property type="entry name" value="FPNCR"/>
</dbReference>
<dbReference type="GO" id="GO:0051537">
    <property type="term" value="F:2 iron, 2 sulfur cluster binding"/>
    <property type="evidence" value="ECO:0007669"/>
    <property type="project" value="UniProtKB-KW"/>
</dbReference>
<dbReference type="PRINTS" id="PR00406">
    <property type="entry name" value="CYTB5RDTASE"/>
</dbReference>
<sequence>MLFNLFNRNKEKSEKKEDNYLTLRIRETVQETPDTMTVYFEQPEPFLDYQPGQYLTLILEIDGKQVRRSYSLCTSPYVDPFPGITVKRLEGGLVSNYVIDNFFPGKRITIMKPLGNFVTTYHSENQQVYGMIAGGSGITPIMGILKSILVNEPQARVHLLYCSRSREMIIFREALEDLQSKYPGRLMINHHLSQSGSSPDKVSCRLNEEQVKRFYRENFISYQQNQKFFVCGPEGLMNISLSALDSLEVPRDIVLTESFYLEKKNESAQIDPEDIVSRPVKIILGGEEYAFDVGPKKTILEAGLDEGLDMPYSCQSGLCTACMGKLIAGEVVMNEDAGLSKQEIQDGYILCCSSKPKGEDVVIQIE</sequence>
<dbReference type="PANTHER" id="PTHR47354:SF8">
    <property type="entry name" value="1,2-PHENYLACETYL-COA EPOXIDASE, SUBUNIT E"/>
    <property type="match status" value="1"/>
</dbReference>
<dbReference type="Proteomes" id="UP000184513">
    <property type="component" value="Unassembled WGS sequence"/>
</dbReference>
<comment type="cofactor">
    <cofactor evidence="1">
        <name>FAD</name>
        <dbReference type="ChEBI" id="CHEBI:57692"/>
    </cofactor>
</comment>
<evidence type="ECO:0000259" key="10">
    <source>
        <dbReference type="PROSITE" id="PS51384"/>
    </source>
</evidence>
<reference evidence="11 12" key="1">
    <citation type="submission" date="2016-11" db="EMBL/GenBank/DDBJ databases">
        <authorList>
            <person name="Jaros S."/>
            <person name="Januszkiewicz K."/>
            <person name="Wedrychowicz H."/>
        </authorList>
    </citation>
    <scope>NUCLEOTIDE SEQUENCE [LARGE SCALE GENOMIC DNA]</scope>
    <source>
        <strain evidence="11 12">CGMCC 1.6102</strain>
    </source>
</reference>
<keyword evidence="8" id="KW-0411">Iron-sulfur</keyword>
<dbReference type="Gene3D" id="3.10.20.30">
    <property type="match status" value="1"/>
</dbReference>
<evidence type="ECO:0000256" key="6">
    <source>
        <dbReference type="ARBA" id="ARBA00023002"/>
    </source>
</evidence>
<dbReference type="STRING" id="388280.SAMN04488057_105284"/>
<dbReference type="RefSeq" id="WP_178371477.1">
    <property type="nucleotide sequence ID" value="NZ_FRCY01000005.1"/>
</dbReference>
<dbReference type="InterPro" id="IPR017927">
    <property type="entry name" value="FAD-bd_FR_type"/>
</dbReference>
<dbReference type="InterPro" id="IPR039261">
    <property type="entry name" value="FNR_nucleotide-bd"/>
</dbReference>
<keyword evidence="3" id="KW-0001">2Fe-2S</keyword>
<evidence type="ECO:0000313" key="12">
    <source>
        <dbReference type="Proteomes" id="UP000184513"/>
    </source>
</evidence>
<keyword evidence="7" id="KW-0408">Iron</keyword>
<dbReference type="Pfam" id="PF00175">
    <property type="entry name" value="NAD_binding_1"/>
    <property type="match status" value="1"/>
</dbReference>
<dbReference type="EMBL" id="FRCY01000005">
    <property type="protein sequence ID" value="SHN02466.1"/>
    <property type="molecule type" value="Genomic_DNA"/>
</dbReference>
<accession>A0A1M7NFB1</accession>
<keyword evidence="4" id="KW-0479">Metal-binding</keyword>
<dbReference type="PROSITE" id="PS51085">
    <property type="entry name" value="2FE2S_FER_2"/>
    <property type="match status" value="1"/>
</dbReference>
<dbReference type="Pfam" id="PF00111">
    <property type="entry name" value="Fer2"/>
    <property type="match status" value="1"/>
</dbReference>
<dbReference type="CDD" id="cd00207">
    <property type="entry name" value="fer2"/>
    <property type="match status" value="1"/>
</dbReference>
<evidence type="ECO:0000256" key="2">
    <source>
        <dbReference type="ARBA" id="ARBA00022630"/>
    </source>
</evidence>
<dbReference type="InterPro" id="IPR001709">
    <property type="entry name" value="Flavoprot_Pyr_Nucl_cyt_Rdtase"/>
</dbReference>
<dbReference type="InterPro" id="IPR012675">
    <property type="entry name" value="Beta-grasp_dom_sf"/>
</dbReference>
<name>A0A1M7NFB1_9BACT</name>
<evidence type="ECO:0000256" key="4">
    <source>
        <dbReference type="ARBA" id="ARBA00022723"/>
    </source>
</evidence>
<dbReference type="Gene3D" id="2.40.30.10">
    <property type="entry name" value="Translation factors"/>
    <property type="match status" value="1"/>
</dbReference>
<dbReference type="InterPro" id="IPR001041">
    <property type="entry name" value="2Fe-2S_ferredoxin-type"/>
</dbReference>
<dbReference type="Gene3D" id="3.40.50.80">
    <property type="entry name" value="Nucleotide-binding domain of ferredoxin-NADP reductase (FNR) module"/>
    <property type="match status" value="1"/>
</dbReference>
<dbReference type="SUPFAM" id="SSF54292">
    <property type="entry name" value="2Fe-2S ferredoxin-like"/>
    <property type="match status" value="1"/>
</dbReference>
<evidence type="ECO:0000256" key="1">
    <source>
        <dbReference type="ARBA" id="ARBA00001974"/>
    </source>
</evidence>
<evidence type="ECO:0000256" key="3">
    <source>
        <dbReference type="ARBA" id="ARBA00022714"/>
    </source>
</evidence>
<feature type="domain" description="2Fe-2S ferredoxin-type" evidence="9">
    <location>
        <begin position="278"/>
        <end position="366"/>
    </location>
</feature>
<evidence type="ECO:0000256" key="5">
    <source>
        <dbReference type="ARBA" id="ARBA00022827"/>
    </source>
</evidence>
<protein>
    <submittedName>
        <fullName evidence="11">Ring-1,2-phenylacetyl-CoA epoxidase subunit PaaE</fullName>
    </submittedName>
</protein>
<dbReference type="InterPro" id="IPR050415">
    <property type="entry name" value="MRET"/>
</dbReference>
<organism evidence="11 12">
    <name type="scientific">Cyclobacterium lianum</name>
    <dbReference type="NCBI Taxonomy" id="388280"/>
    <lineage>
        <taxon>Bacteria</taxon>
        <taxon>Pseudomonadati</taxon>
        <taxon>Bacteroidota</taxon>
        <taxon>Cytophagia</taxon>
        <taxon>Cytophagales</taxon>
        <taxon>Cyclobacteriaceae</taxon>
        <taxon>Cyclobacterium</taxon>
    </lineage>
</organism>
<dbReference type="AlphaFoldDB" id="A0A1M7NFB1"/>
<dbReference type="SUPFAM" id="SSF52343">
    <property type="entry name" value="Ferredoxin reductase-like, C-terminal NADP-linked domain"/>
    <property type="match status" value="1"/>
</dbReference>
<dbReference type="InterPro" id="IPR008333">
    <property type="entry name" value="Cbr1-like_FAD-bd_dom"/>
</dbReference>
<dbReference type="InterPro" id="IPR017938">
    <property type="entry name" value="Riboflavin_synthase-like_b-brl"/>
</dbReference>
<dbReference type="InterPro" id="IPR001433">
    <property type="entry name" value="OxRdtase_FAD/NAD-bd"/>
</dbReference>
<dbReference type="GO" id="GO:0016491">
    <property type="term" value="F:oxidoreductase activity"/>
    <property type="evidence" value="ECO:0007669"/>
    <property type="project" value="UniProtKB-KW"/>
</dbReference>
<evidence type="ECO:0000256" key="8">
    <source>
        <dbReference type="ARBA" id="ARBA00023014"/>
    </source>
</evidence>
<dbReference type="SUPFAM" id="SSF63380">
    <property type="entry name" value="Riboflavin synthase domain-like"/>
    <property type="match status" value="1"/>
</dbReference>
<keyword evidence="12" id="KW-1185">Reference proteome</keyword>
<dbReference type="PROSITE" id="PS51384">
    <property type="entry name" value="FAD_FR"/>
    <property type="match status" value="1"/>
</dbReference>
<dbReference type="PROSITE" id="PS00197">
    <property type="entry name" value="2FE2S_FER_1"/>
    <property type="match status" value="1"/>
</dbReference>
<dbReference type="GO" id="GO:0050660">
    <property type="term" value="F:flavin adenine dinucleotide binding"/>
    <property type="evidence" value="ECO:0007669"/>
    <property type="project" value="TreeGrafter"/>
</dbReference>